<feature type="transmembrane region" description="Helical" evidence="1">
    <location>
        <begin position="12"/>
        <end position="36"/>
    </location>
</feature>
<keyword evidence="1" id="KW-0812">Transmembrane</keyword>
<keyword evidence="3" id="KW-1185">Reference proteome</keyword>
<feature type="transmembrane region" description="Helical" evidence="1">
    <location>
        <begin position="42"/>
        <end position="60"/>
    </location>
</feature>
<keyword evidence="1" id="KW-0472">Membrane</keyword>
<evidence type="ECO:0000256" key="1">
    <source>
        <dbReference type="SAM" id="Phobius"/>
    </source>
</evidence>
<protein>
    <submittedName>
        <fullName evidence="2">Uncharacterized protein</fullName>
    </submittedName>
</protein>
<dbReference type="Proteomes" id="UP001500503">
    <property type="component" value="Unassembled WGS sequence"/>
</dbReference>
<feature type="transmembrane region" description="Helical" evidence="1">
    <location>
        <begin position="72"/>
        <end position="90"/>
    </location>
</feature>
<organism evidence="2 3">
    <name type="scientific">Actinoallomurus oryzae</name>
    <dbReference type="NCBI Taxonomy" id="502180"/>
    <lineage>
        <taxon>Bacteria</taxon>
        <taxon>Bacillati</taxon>
        <taxon>Actinomycetota</taxon>
        <taxon>Actinomycetes</taxon>
        <taxon>Streptosporangiales</taxon>
        <taxon>Thermomonosporaceae</taxon>
        <taxon>Actinoallomurus</taxon>
    </lineage>
</organism>
<accession>A0ABP8PUD9</accession>
<sequence length="91" mass="9808">MSSKSSIRRQSAVFLVYVHQLPRWVPLVLLPALLIAGLALPGVPGAVALMLLALVVWFLFMASPTRNAAHRVIRFAVPLVLLAIGIAKLVS</sequence>
<dbReference type="EMBL" id="BAABHF010000017">
    <property type="protein sequence ID" value="GAA4492106.1"/>
    <property type="molecule type" value="Genomic_DNA"/>
</dbReference>
<proteinExistence type="predicted"/>
<comment type="caution">
    <text evidence="2">The sequence shown here is derived from an EMBL/GenBank/DDBJ whole genome shotgun (WGS) entry which is preliminary data.</text>
</comment>
<dbReference type="InterPro" id="IPR046549">
    <property type="entry name" value="DUF6703"/>
</dbReference>
<name>A0ABP8PUD9_9ACTN</name>
<evidence type="ECO:0000313" key="3">
    <source>
        <dbReference type="Proteomes" id="UP001500503"/>
    </source>
</evidence>
<evidence type="ECO:0000313" key="2">
    <source>
        <dbReference type="EMBL" id="GAA4492106.1"/>
    </source>
</evidence>
<dbReference type="Pfam" id="PF20444">
    <property type="entry name" value="DUF6703"/>
    <property type="match status" value="1"/>
</dbReference>
<reference evidence="3" key="1">
    <citation type="journal article" date="2019" name="Int. J. Syst. Evol. Microbiol.">
        <title>The Global Catalogue of Microorganisms (GCM) 10K type strain sequencing project: providing services to taxonomists for standard genome sequencing and annotation.</title>
        <authorList>
            <consortium name="The Broad Institute Genomics Platform"/>
            <consortium name="The Broad Institute Genome Sequencing Center for Infectious Disease"/>
            <person name="Wu L."/>
            <person name="Ma J."/>
        </authorList>
    </citation>
    <scope>NUCLEOTIDE SEQUENCE [LARGE SCALE GENOMIC DNA]</scope>
    <source>
        <strain evidence="3">JCM 17933</strain>
    </source>
</reference>
<gene>
    <name evidence="2" type="ORF">GCM10023191_027440</name>
</gene>
<dbReference type="RefSeq" id="WP_329257209.1">
    <property type="nucleotide sequence ID" value="NZ_BAABHF010000017.1"/>
</dbReference>
<keyword evidence="1" id="KW-1133">Transmembrane helix</keyword>